<feature type="compositionally biased region" description="Low complexity" evidence="4">
    <location>
        <begin position="217"/>
        <end position="229"/>
    </location>
</feature>
<dbReference type="Gene3D" id="1.10.357.50">
    <property type="match status" value="1"/>
</dbReference>
<evidence type="ECO:0000256" key="3">
    <source>
        <dbReference type="ARBA" id="ARBA00022483"/>
    </source>
</evidence>
<name>T1GI94_MEGSC</name>
<dbReference type="OMA" id="XELAPEV"/>
<dbReference type="GO" id="GO:0000145">
    <property type="term" value="C:exocyst"/>
    <property type="evidence" value="ECO:0007669"/>
    <property type="project" value="InterPro"/>
</dbReference>
<dbReference type="EMBL" id="CAQQ02015708">
    <property type="status" value="NOT_ANNOTATED_CDS"/>
    <property type="molecule type" value="Genomic_DNA"/>
</dbReference>
<sequence>MDLQQLDQEAQQAALKDIKNMFQRPGQLEKVDQFKHRVQRKLVSSEQLLKTGMQNQLEVIIEHLMFGIKFVISWISKEIIPILRTSQDEGVLNSNKEEEVQNNQNIIKTIETQCEDDNNILVMPTTNNENVNLPSTRSEIISRCSPKLPKSPSAYGELKLSKLNYLTNNLKVENISSICKSTDCLLEKQEIEKVQYNLKPAPSWGNLTSKEVDRPSVSESSSSSSQKESILYDNSKDSVTSTEDDYKTVSEMAAKKTRLKQKLIQSAKSVGMFSLKLKEKRQRDAEKAANIAVQHVKMIDQHLQVTNTIHSELTFKALIVSIQQVDLFGQNYLTGVSEMKEKHFKNRDQVKYFTHYIITIVNNAQQMIELAQQTKQLYWPKSRTENFEDFKRLIRTFETIRDTAAMYLLEEAFLDLEIHFNELFTQKWTQTSISVDTICVTLDDYFGDYNHLRPTNFELVINKAQHMVAVKYIKALLSKRLSRPRNECDALNKKINKEAKQIKNFFEKIAPNLTSGDSPIELIPMLANLLICDVELLILDLHTVLGNYPSLTEDQIVRLFYLRNDVKGNEIREKVQDAMKSKKSM</sequence>
<keyword evidence="2" id="KW-0813">Transport</keyword>
<dbReference type="EMBL" id="CAQQ02015710">
    <property type="status" value="NOT_ANNOTATED_CDS"/>
    <property type="molecule type" value="Genomic_DNA"/>
</dbReference>
<dbReference type="InterPro" id="IPR010326">
    <property type="entry name" value="EXOC3/Sec6"/>
</dbReference>
<evidence type="ECO:0000256" key="4">
    <source>
        <dbReference type="SAM" id="MobiDB-lite"/>
    </source>
</evidence>
<dbReference type="Pfam" id="PF06046">
    <property type="entry name" value="Sec6"/>
    <property type="match status" value="1"/>
</dbReference>
<dbReference type="EMBL" id="CAQQ02015711">
    <property type="status" value="NOT_ANNOTATED_CDS"/>
    <property type="molecule type" value="Genomic_DNA"/>
</dbReference>
<evidence type="ECO:0000313" key="6">
    <source>
        <dbReference type="Proteomes" id="UP000015102"/>
    </source>
</evidence>
<dbReference type="InterPro" id="IPR042532">
    <property type="entry name" value="EXOC3/Sec6_C"/>
</dbReference>
<dbReference type="GO" id="GO:0000149">
    <property type="term" value="F:SNARE binding"/>
    <property type="evidence" value="ECO:0007669"/>
    <property type="project" value="TreeGrafter"/>
</dbReference>
<evidence type="ECO:0000256" key="2">
    <source>
        <dbReference type="ARBA" id="ARBA00022448"/>
    </source>
</evidence>
<evidence type="ECO:0000313" key="5">
    <source>
        <dbReference type="EnsemblMetazoa" id="MESCA003163-PA"/>
    </source>
</evidence>
<reference evidence="6" key="1">
    <citation type="submission" date="2013-02" db="EMBL/GenBank/DDBJ databases">
        <authorList>
            <person name="Hughes D."/>
        </authorList>
    </citation>
    <scope>NUCLEOTIDE SEQUENCE</scope>
    <source>
        <strain>Durham</strain>
        <strain evidence="6">NC isolate 2 -- Noor lab</strain>
    </source>
</reference>
<feature type="region of interest" description="Disordered" evidence="4">
    <location>
        <begin position="204"/>
        <end position="244"/>
    </location>
</feature>
<dbReference type="PANTHER" id="PTHR21292">
    <property type="entry name" value="EXOCYST COMPLEX COMPONENT SEC6-RELATED"/>
    <property type="match status" value="1"/>
</dbReference>
<dbReference type="Gene3D" id="1.10.357.70">
    <property type="entry name" value="Exocyst complex component Sec6, C-terminal domain"/>
    <property type="match status" value="1"/>
</dbReference>
<dbReference type="PANTHER" id="PTHR21292:SF1">
    <property type="entry name" value="EXOCYST COMPLEX COMPONENT 3"/>
    <property type="match status" value="1"/>
</dbReference>
<dbReference type="AlphaFoldDB" id="T1GI94"/>
<reference evidence="5" key="2">
    <citation type="submission" date="2015-06" db="UniProtKB">
        <authorList>
            <consortium name="EnsemblMetazoa"/>
        </authorList>
    </citation>
    <scope>IDENTIFICATION</scope>
</reference>
<dbReference type="EMBL" id="CAQQ02015709">
    <property type="status" value="NOT_ANNOTATED_CDS"/>
    <property type="molecule type" value="Genomic_DNA"/>
</dbReference>
<protein>
    <recommendedName>
        <fullName evidence="7">Exocyst complex component Sec6</fullName>
    </recommendedName>
</protein>
<dbReference type="STRING" id="36166.T1GI94"/>
<accession>T1GI94</accession>
<dbReference type="GO" id="GO:0006887">
    <property type="term" value="P:exocytosis"/>
    <property type="evidence" value="ECO:0007669"/>
    <property type="project" value="UniProtKB-KW"/>
</dbReference>
<dbReference type="GO" id="GO:0051601">
    <property type="term" value="P:exocyst localization"/>
    <property type="evidence" value="ECO:0007669"/>
    <property type="project" value="TreeGrafter"/>
</dbReference>
<keyword evidence="3" id="KW-0268">Exocytosis</keyword>
<proteinExistence type="inferred from homology"/>
<dbReference type="EnsemblMetazoa" id="MESCA003163-RA">
    <property type="protein sequence ID" value="MESCA003163-PA"/>
    <property type="gene ID" value="MESCA003163"/>
</dbReference>
<organism evidence="5 6">
    <name type="scientific">Megaselia scalaris</name>
    <name type="common">Humpbacked fly</name>
    <name type="synonym">Phora scalaris</name>
    <dbReference type="NCBI Taxonomy" id="36166"/>
    <lineage>
        <taxon>Eukaryota</taxon>
        <taxon>Metazoa</taxon>
        <taxon>Ecdysozoa</taxon>
        <taxon>Arthropoda</taxon>
        <taxon>Hexapoda</taxon>
        <taxon>Insecta</taxon>
        <taxon>Pterygota</taxon>
        <taxon>Neoptera</taxon>
        <taxon>Endopterygota</taxon>
        <taxon>Diptera</taxon>
        <taxon>Brachycera</taxon>
        <taxon>Muscomorpha</taxon>
        <taxon>Platypezoidea</taxon>
        <taxon>Phoridae</taxon>
        <taxon>Megaseliini</taxon>
        <taxon>Megaselia</taxon>
    </lineage>
</organism>
<dbReference type="HOGENOM" id="CLU_466609_0_0_1"/>
<evidence type="ECO:0008006" key="7">
    <source>
        <dbReference type="Google" id="ProtNLM"/>
    </source>
</evidence>
<dbReference type="Proteomes" id="UP000015102">
    <property type="component" value="Unassembled WGS sequence"/>
</dbReference>
<comment type="similarity">
    <text evidence="1">Belongs to the SEC6 family.</text>
</comment>
<keyword evidence="6" id="KW-1185">Reference proteome</keyword>
<evidence type="ECO:0000256" key="1">
    <source>
        <dbReference type="ARBA" id="ARBA00009447"/>
    </source>
</evidence>
<dbReference type="FunFam" id="1.10.357.70:FF:000001">
    <property type="entry name" value="Exocyst complex component 3"/>
    <property type="match status" value="1"/>
</dbReference>